<keyword evidence="2" id="KW-1185">Reference proteome</keyword>
<comment type="caution">
    <text evidence="1">The sequence shown here is derived from an EMBL/GenBank/DDBJ whole genome shotgun (WGS) entry which is preliminary data.</text>
</comment>
<gene>
    <name evidence="1" type="ORF">MPRG_64310</name>
</gene>
<dbReference type="Proteomes" id="UP000465240">
    <property type="component" value="Unassembled WGS sequence"/>
</dbReference>
<evidence type="ECO:0000313" key="2">
    <source>
        <dbReference type="Proteomes" id="UP000465240"/>
    </source>
</evidence>
<protein>
    <submittedName>
        <fullName evidence="1">Uncharacterized protein</fullName>
    </submittedName>
</protein>
<dbReference type="EMBL" id="BLKX01000003">
    <property type="protein sequence ID" value="GFG83155.1"/>
    <property type="molecule type" value="Genomic_DNA"/>
</dbReference>
<accession>A0ABQ1CFZ7</accession>
<name>A0ABQ1CFZ7_9MYCO</name>
<organism evidence="1 2">
    <name type="scientific">Mycobacterium paragordonae</name>
    <dbReference type="NCBI Taxonomy" id="1389713"/>
    <lineage>
        <taxon>Bacteria</taxon>
        <taxon>Bacillati</taxon>
        <taxon>Actinomycetota</taxon>
        <taxon>Actinomycetes</taxon>
        <taxon>Mycobacteriales</taxon>
        <taxon>Mycobacteriaceae</taxon>
        <taxon>Mycobacterium</taxon>
    </lineage>
</organism>
<sequence length="153" mass="16655">MLGVVMTRADTADVHRRLLAILGEAGQPLPTPEILVRMADQGHRCNGPHGGQCRDWTGRSGGFYDHCPAWCWTTPGPLGPPVYPQLRALERRGLIERVHYPNAESITAAVAAGKLTEQLESAQSGCVYWCLADTESDDYFNAAVDNYAQEASA</sequence>
<proteinExistence type="predicted"/>
<evidence type="ECO:0000313" key="1">
    <source>
        <dbReference type="EMBL" id="GFG83155.1"/>
    </source>
</evidence>
<reference evidence="1 2" key="1">
    <citation type="journal article" date="2019" name="Emerg. Microbes Infect.">
        <title>Comprehensive subspecies identification of 175 nontuberculous mycobacteria species based on 7547 genomic profiles.</title>
        <authorList>
            <person name="Matsumoto Y."/>
            <person name="Kinjo T."/>
            <person name="Motooka D."/>
            <person name="Nabeya D."/>
            <person name="Jung N."/>
            <person name="Uechi K."/>
            <person name="Horii T."/>
            <person name="Iida T."/>
            <person name="Fujita J."/>
            <person name="Nakamura S."/>
        </authorList>
    </citation>
    <scope>NUCLEOTIDE SEQUENCE [LARGE SCALE GENOMIC DNA]</scope>
    <source>
        <strain evidence="1 2">JCM 18565</strain>
    </source>
</reference>